<evidence type="ECO:0000256" key="3">
    <source>
        <dbReference type="ARBA" id="ARBA00048679"/>
    </source>
</evidence>
<proteinExistence type="predicted"/>
<dbReference type="SUPFAM" id="SSF56112">
    <property type="entry name" value="Protein kinase-like (PK-like)"/>
    <property type="match status" value="1"/>
</dbReference>
<comment type="catalytic activity">
    <reaction evidence="3">
        <text>L-seryl-[protein] + ATP = O-phospho-L-seryl-[protein] + ADP + H(+)</text>
        <dbReference type="Rhea" id="RHEA:17989"/>
        <dbReference type="Rhea" id="RHEA-COMP:9863"/>
        <dbReference type="Rhea" id="RHEA-COMP:11604"/>
        <dbReference type="ChEBI" id="CHEBI:15378"/>
        <dbReference type="ChEBI" id="CHEBI:29999"/>
        <dbReference type="ChEBI" id="CHEBI:30616"/>
        <dbReference type="ChEBI" id="CHEBI:83421"/>
        <dbReference type="ChEBI" id="CHEBI:456216"/>
        <dbReference type="EC" id="2.7.11.1"/>
    </reaction>
</comment>
<dbReference type="GO" id="GO:0004674">
    <property type="term" value="F:protein serine/threonine kinase activity"/>
    <property type="evidence" value="ECO:0007669"/>
    <property type="project" value="UniProtKB-EC"/>
</dbReference>
<feature type="region of interest" description="Disordered" evidence="4">
    <location>
        <begin position="459"/>
        <end position="521"/>
    </location>
</feature>
<dbReference type="EC" id="2.7.11.1" evidence="1"/>
<feature type="compositionally biased region" description="Basic residues" evidence="4">
    <location>
        <begin position="475"/>
        <end position="492"/>
    </location>
</feature>
<dbReference type="PROSITE" id="PS00109">
    <property type="entry name" value="PROTEIN_KINASE_TYR"/>
    <property type="match status" value="1"/>
</dbReference>
<comment type="caution">
    <text evidence="6">The sequence shown here is derived from an EMBL/GenBank/DDBJ whole genome shotgun (WGS) entry which is preliminary data.</text>
</comment>
<dbReference type="PANTHER" id="PTHR38248:SF2">
    <property type="entry name" value="FUNK1 11"/>
    <property type="match status" value="1"/>
</dbReference>
<feature type="region of interest" description="Disordered" evidence="4">
    <location>
        <begin position="45"/>
        <end position="95"/>
    </location>
</feature>
<protein>
    <recommendedName>
        <fullName evidence="1">non-specific serine/threonine protein kinase</fullName>
        <ecNumber evidence="1">2.7.11.1</ecNumber>
    </recommendedName>
</protein>
<dbReference type="Pfam" id="PF17667">
    <property type="entry name" value="Pkinase_fungal"/>
    <property type="match status" value="1"/>
</dbReference>
<evidence type="ECO:0000259" key="5">
    <source>
        <dbReference type="Pfam" id="PF17667"/>
    </source>
</evidence>
<dbReference type="InterPro" id="IPR008266">
    <property type="entry name" value="Tyr_kinase_AS"/>
</dbReference>
<dbReference type="AlphaFoldDB" id="A0A5N5CU66"/>
<dbReference type="Proteomes" id="UP000325902">
    <property type="component" value="Unassembled WGS sequence"/>
</dbReference>
<feature type="compositionally biased region" description="Polar residues" evidence="4">
    <location>
        <begin position="45"/>
        <end position="54"/>
    </location>
</feature>
<feature type="compositionally biased region" description="Low complexity" evidence="4">
    <location>
        <begin position="65"/>
        <end position="82"/>
    </location>
</feature>
<comment type="catalytic activity">
    <reaction evidence="2">
        <text>L-threonyl-[protein] + ATP = O-phospho-L-threonyl-[protein] + ADP + H(+)</text>
        <dbReference type="Rhea" id="RHEA:46608"/>
        <dbReference type="Rhea" id="RHEA-COMP:11060"/>
        <dbReference type="Rhea" id="RHEA-COMP:11605"/>
        <dbReference type="ChEBI" id="CHEBI:15378"/>
        <dbReference type="ChEBI" id="CHEBI:30013"/>
        <dbReference type="ChEBI" id="CHEBI:30616"/>
        <dbReference type="ChEBI" id="CHEBI:61977"/>
        <dbReference type="ChEBI" id="CHEBI:456216"/>
        <dbReference type="EC" id="2.7.11.1"/>
    </reaction>
</comment>
<feature type="domain" description="Fungal-type protein kinase" evidence="5">
    <location>
        <begin position="210"/>
        <end position="639"/>
    </location>
</feature>
<accession>A0A5N5CU66</accession>
<sequence>MLYVRLSTNQTDVKHTARLVKNIIDKQDDPTIWATVYDLIRQTQPAPASTTLPTVPSRPGPETPPKSTTSTSIAPPSQQTPTVFHSGSGVYTSETRDNIDPMLKAEVERNLIIDHSQVFDAFWGRVAQLRDIATAVLDMCEGADEPIYNEDTGWVDWPPSCKENEVLRFLRRHVDQFLAFADERGFRPSERRRCVAKPNQPLAGSIAIRKLDIGIARSNPDEPDHDSAPCNWSQILIPGELKSNPVKDNHNDTWLDIARYAREVFAAQDTRRFVLGFTLCGSIMRLWEFDRLGCVGSTSFNIHTDGHKFVSVILGCLWMNDEELGFDPTIVEDDGRWLEIQRGDKLERIFLEEVIKPPRSIAGRGTTCRKGRVDNDQSNEQLVIKDSWEYEERPEEGLLLQEATAARVTNVAQYYHHETVRVGDAVDDVVGNIRKTLSGTGGRNPFERRRIKLYDALTSAAASGDSSQGSGRGGSRGRARSRGQSASRKRLSSHVDESMPPPKRPCSDSAGNEEPSRKRNRVHRRVIIRGVGKSLYEASSLKAMLTGLLGGLKGHESLLGTTQILHRDISIGNVLLNDAEDDGFLIDLDLAIKTDRREASGAPSKTGTKVFMAIGALYGENHLGVHDKESFFWLLFWICAHWNGAGQPLGGSEYDSWNSEDTEKLAREKIGLVLEEEKFDKQVRENFTEYCKPLVSCIQELRKVVFPGGRRRTSEDDTLYSQMKMVLERAREALYLVR</sequence>
<keyword evidence="7" id="KW-1185">Reference proteome</keyword>
<evidence type="ECO:0000256" key="2">
    <source>
        <dbReference type="ARBA" id="ARBA00047899"/>
    </source>
</evidence>
<organism evidence="6 7">
    <name type="scientific">Lasiodiplodia theobromae</name>
    <dbReference type="NCBI Taxonomy" id="45133"/>
    <lineage>
        <taxon>Eukaryota</taxon>
        <taxon>Fungi</taxon>
        <taxon>Dikarya</taxon>
        <taxon>Ascomycota</taxon>
        <taxon>Pezizomycotina</taxon>
        <taxon>Dothideomycetes</taxon>
        <taxon>Dothideomycetes incertae sedis</taxon>
        <taxon>Botryosphaeriales</taxon>
        <taxon>Botryosphaeriaceae</taxon>
        <taxon>Lasiodiplodia</taxon>
    </lineage>
</organism>
<evidence type="ECO:0000256" key="1">
    <source>
        <dbReference type="ARBA" id="ARBA00012513"/>
    </source>
</evidence>
<gene>
    <name evidence="6" type="ORF">DBV05_g12425</name>
</gene>
<name>A0A5N5CU66_9PEZI</name>
<dbReference type="Gene3D" id="1.10.510.10">
    <property type="entry name" value="Transferase(Phosphotransferase) domain 1"/>
    <property type="match status" value="1"/>
</dbReference>
<dbReference type="EMBL" id="VCHE01000255">
    <property type="protein sequence ID" value="KAB2568897.1"/>
    <property type="molecule type" value="Genomic_DNA"/>
</dbReference>
<dbReference type="InterPro" id="IPR011009">
    <property type="entry name" value="Kinase-like_dom_sf"/>
</dbReference>
<evidence type="ECO:0000313" key="6">
    <source>
        <dbReference type="EMBL" id="KAB2568897.1"/>
    </source>
</evidence>
<evidence type="ECO:0000256" key="4">
    <source>
        <dbReference type="SAM" id="MobiDB-lite"/>
    </source>
</evidence>
<dbReference type="PANTHER" id="PTHR38248">
    <property type="entry name" value="FUNK1 6"/>
    <property type="match status" value="1"/>
</dbReference>
<dbReference type="OrthoDB" id="5584477at2759"/>
<reference evidence="6 7" key="1">
    <citation type="journal article" date="2019" name="Sci. Rep.">
        <title>A multi-omics analysis of the grapevine pathogen Lasiodiplodia theobromae reveals that temperature affects the expression of virulence- and pathogenicity-related genes.</title>
        <authorList>
            <person name="Felix C."/>
            <person name="Meneses R."/>
            <person name="Goncalves M.F.M."/>
            <person name="Tilleman L."/>
            <person name="Duarte A.S."/>
            <person name="Jorrin-Novo J.V."/>
            <person name="Van de Peer Y."/>
            <person name="Deforce D."/>
            <person name="Van Nieuwerburgh F."/>
            <person name="Esteves A.C."/>
            <person name="Alves A."/>
        </authorList>
    </citation>
    <scope>NUCLEOTIDE SEQUENCE [LARGE SCALE GENOMIC DNA]</scope>
    <source>
        <strain evidence="6 7">LA-SOL3</strain>
    </source>
</reference>
<dbReference type="InterPro" id="IPR040976">
    <property type="entry name" value="Pkinase_fungal"/>
</dbReference>
<evidence type="ECO:0000313" key="7">
    <source>
        <dbReference type="Proteomes" id="UP000325902"/>
    </source>
</evidence>
<feature type="compositionally biased region" description="Polar residues" evidence="4">
    <location>
        <begin position="83"/>
        <end position="93"/>
    </location>
</feature>
<feature type="compositionally biased region" description="Low complexity" evidence="4">
    <location>
        <begin position="459"/>
        <end position="469"/>
    </location>
</feature>